<evidence type="ECO:0000313" key="2">
    <source>
        <dbReference type="EMBL" id="TGO40661.1"/>
    </source>
</evidence>
<comment type="caution">
    <text evidence="2">The sequence shown here is derived from an EMBL/GenBank/DDBJ whole genome shotgun (WGS) entry which is preliminary data.</text>
</comment>
<dbReference type="AlphaFoldDB" id="A0A4Z1GZJ9"/>
<keyword evidence="3" id="KW-1185">Reference proteome</keyword>
<dbReference type="Proteomes" id="UP000297814">
    <property type="component" value="Unassembled WGS sequence"/>
</dbReference>
<gene>
    <name evidence="2" type="ORF">BHYA_0033g00140</name>
</gene>
<protein>
    <submittedName>
        <fullName evidence="2">Uncharacterized protein</fullName>
    </submittedName>
</protein>
<name>A0A4Z1GZJ9_9HELO</name>
<sequence length="190" mass="21100">MSSRAINLLLPELHVCLGVEVGDMATEIELFDCETEKIEVPECLGDDEVENDIEGTKVVDLISVERLGNSDVDIDMGMIERPILLEGATILPVVREESSDLLGPVEIPLLVVSEHGIEEDPEVLAVMMMIGSADVVRRLTPIEVVLVIKIELLWLATMIVVQRQSHEDAFSSFPKAEDIDTEPKIIEMRR</sequence>
<feature type="signal peptide" evidence="1">
    <location>
        <begin position="1"/>
        <end position="18"/>
    </location>
</feature>
<proteinExistence type="predicted"/>
<organism evidence="2 3">
    <name type="scientific">Botrytis hyacinthi</name>
    <dbReference type="NCBI Taxonomy" id="278943"/>
    <lineage>
        <taxon>Eukaryota</taxon>
        <taxon>Fungi</taxon>
        <taxon>Dikarya</taxon>
        <taxon>Ascomycota</taxon>
        <taxon>Pezizomycotina</taxon>
        <taxon>Leotiomycetes</taxon>
        <taxon>Helotiales</taxon>
        <taxon>Sclerotiniaceae</taxon>
        <taxon>Botrytis</taxon>
    </lineage>
</organism>
<evidence type="ECO:0000256" key="1">
    <source>
        <dbReference type="SAM" id="SignalP"/>
    </source>
</evidence>
<reference evidence="2 3" key="1">
    <citation type="submission" date="2017-12" db="EMBL/GenBank/DDBJ databases">
        <title>Comparative genomics of Botrytis spp.</title>
        <authorList>
            <person name="Valero-Jimenez C.A."/>
            <person name="Tapia P."/>
            <person name="Veloso J."/>
            <person name="Silva-Moreno E."/>
            <person name="Staats M."/>
            <person name="Valdes J.H."/>
            <person name="Van Kan J.A.L."/>
        </authorList>
    </citation>
    <scope>NUCLEOTIDE SEQUENCE [LARGE SCALE GENOMIC DNA]</scope>
    <source>
        <strain evidence="2 3">Bh0001</strain>
    </source>
</reference>
<keyword evidence="1" id="KW-0732">Signal</keyword>
<feature type="chain" id="PRO_5021331283" evidence="1">
    <location>
        <begin position="19"/>
        <end position="190"/>
    </location>
</feature>
<accession>A0A4Z1GZJ9</accession>
<evidence type="ECO:0000313" key="3">
    <source>
        <dbReference type="Proteomes" id="UP000297814"/>
    </source>
</evidence>
<dbReference type="EMBL" id="PQXK01000033">
    <property type="protein sequence ID" value="TGO40661.1"/>
    <property type="molecule type" value="Genomic_DNA"/>
</dbReference>